<evidence type="ECO:0000313" key="3">
    <source>
        <dbReference type="Proteomes" id="UP000027665"/>
    </source>
</evidence>
<dbReference type="OrthoDB" id="9801500at2"/>
<protein>
    <submittedName>
        <fullName evidence="2">Selenium metabolism protein</fullName>
    </submittedName>
</protein>
<dbReference type="Proteomes" id="UP000027665">
    <property type="component" value="Unassembled WGS sequence"/>
</dbReference>
<reference evidence="2 3" key="1">
    <citation type="submission" date="2014-04" db="EMBL/GenBank/DDBJ databases">
        <title>Draft Genome Sequence of Synergistes jonesii.</title>
        <authorList>
            <person name="Coil D.A."/>
            <person name="Eisen J.A."/>
            <person name="Holland-Moritz H.E."/>
        </authorList>
    </citation>
    <scope>NUCLEOTIDE SEQUENCE [LARGE SCALE GENOMIC DNA]</scope>
    <source>
        <strain evidence="2 3">78-1</strain>
    </source>
</reference>
<dbReference type="SUPFAM" id="SSF75169">
    <property type="entry name" value="DsrEFH-like"/>
    <property type="match status" value="1"/>
</dbReference>
<dbReference type="NCBIfam" id="TIGR03527">
    <property type="entry name" value="selenium_YedF"/>
    <property type="match status" value="1"/>
</dbReference>
<dbReference type="Gene3D" id="3.40.1260.10">
    <property type="entry name" value="DsrEFH-like"/>
    <property type="match status" value="1"/>
</dbReference>
<feature type="domain" description="UPF0033" evidence="1">
    <location>
        <begin position="2"/>
        <end position="63"/>
    </location>
</feature>
<dbReference type="RefSeq" id="WP_037974221.1">
    <property type="nucleotide sequence ID" value="NZ_JMKI01000004.1"/>
</dbReference>
<accession>A0A073ISQ2</accession>
<dbReference type="SUPFAM" id="SSF64307">
    <property type="entry name" value="SirA-like"/>
    <property type="match status" value="1"/>
</dbReference>
<dbReference type="Pfam" id="PF01206">
    <property type="entry name" value="TusA"/>
    <property type="match status" value="1"/>
</dbReference>
<dbReference type="InterPro" id="IPR019870">
    <property type="entry name" value="Se_metab_YedF"/>
</dbReference>
<dbReference type="Pfam" id="PF02635">
    <property type="entry name" value="DsrE"/>
    <property type="match status" value="1"/>
</dbReference>
<dbReference type="eggNOG" id="COG0425">
    <property type="taxonomic scope" value="Bacteria"/>
</dbReference>
<keyword evidence="3" id="KW-1185">Reference proteome</keyword>
<comment type="caution">
    <text evidence="2">The sequence shown here is derived from an EMBL/GenBank/DDBJ whole genome shotgun (WGS) entry which is preliminary data.</text>
</comment>
<sequence length="190" mass="20112">MIEIDARRLECPKPVLLTKEEADKGATEIHVLVDNETAAGNVTRFFESRGYAASRKEAENGIYINGVKSGEAAKGEKLKSTAILFKSDRIGAPSDGLGESLMKAFIGTLPKADVPPAVIALMNEGVKMSLAENSVCDTLKALEAKGVKILVCGTCAKHFGITERVAVGAISNMFEISESVFGAEKPIVLG</sequence>
<gene>
    <name evidence="2" type="ORF">EH55_08745</name>
</gene>
<name>A0A073ISQ2_9BACT</name>
<dbReference type="AlphaFoldDB" id="A0A073ISQ2"/>
<dbReference type="InterPro" id="IPR027396">
    <property type="entry name" value="DsrEFH-like"/>
</dbReference>
<dbReference type="EMBL" id="JMKI01000004">
    <property type="protein sequence ID" value="KEJ93378.1"/>
    <property type="molecule type" value="Genomic_DNA"/>
</dbReference>
<dbReference type="InterPro" id="IPR001455">
    <property type="entry name" value="TusA-like"/>
</dbReference>
<dbReference type="Gene3D" id="3.30.110.40">
    <property type="entry name" value="TusA-like domain"/>
    <property type="match status" value="1"/>
</dbReference>
<evidence type="ECO:0000259" key="1">
    <source>
        <dbReference type="Pfam" id="PF01206"/>
    </source>
</evidence>
<dbReference type="GeneID" id="90982561"/>
<proteinExistence type="predicted"/>
<dbReference type="STRING" id="2754.EH55_08745"/>
<organism evidence="2 3">
    <name type="scientific">Synergistes jonesii</name>
    <dbReference type="NCBI Taxonomy" id="2754"/>
    <lineage>
        <taxon>Bacteria</taxon>
        <taxon>Thermotogati</taxon>
        <taxon>Synergistota</taxon>
        <taxon>Synergistia</taxon>
        <taxon>Synergistales</taxon>
        <taxon>Synergistaceae</taxon>
        <taxon>Synergistes</taxon>
    </lineage>
</organism>
<dbReference type="InterPro" id="IPR036868">
    <property type="entry name" value="TusA-like_sf"/>
</dbReference>
<dbReference type="PATRIC" id="fig|2754.20.peg.1572"/>
<dbReference type="InterPro" id="IPR003787">
    <property type="entry name" value="Sulphur_relay_DsrE/F-like"/>
</dbReference>
<evidence type="ECO:0000313" key="2">
    <source>
        <dbReference type="EMBL" id="KEJ93378.1"/>
    </source>
</evidence>